<dbReference type="Proteomes" id="UP000014978">
    <property type="component" value="Unassembled WGS sequence"/>
</dbReference>
<proteinExistence type="predicted"/>
<evidence type="ECO:0000313" key="1">
    <source>
        <dbReference type="EMBL" id="EPR79678.1"/>
    </source>
</evidence>
<name>S7XUX6_SPRLO</name>
<dbReference type="VEuPathDB" id="MicrosporidiaDB:SLOPH_687"/>
<gene>
    <name evidence="1" type="ORF">SLOPH_687</name>
</gene>
<comment type="caution">
    <text evidence="1">The sequence shown here is derived from an EMBL/GenBank/DDBJ whole genome shotgun (WGS) entry which is preliminary data.</text>
</comment>
<keyword evidence="2" id="KW-1185">Reference proteome</keyword>
<evidence type="ECO:0000313" key="2">
    <source>
        <dbReference type="Proteomes" id="UP000014978"/>
    </source>
</evidence>
<reference evidence="2" key="1">
    <citation type="journal article" date="2013" name="PLoS Genet.">
        <title>The genome of Spraguea lophii and the basis of host-microsporidian interactions.</title>
        <authorList>
            <person name="Campbell S.E."/>
            <person name="Williams T.A."/>
            <person name="Yousuf A."/>
            <person name="Soanes D.M."/>
            <person name="Paszkiewicz K.H."/>
            <person name="Williams B.A.P."/>
        </authorList>
    </citation>
    <scope>NUCLEOTIDE SEQUENCE [LARGE SCALE GENOMIC DNA]</scope>
    <source>
        <strain evidence="2">42_110</strain>
    </source>
</reference>
<accession>S7XUX6</accession>
<dbReference type="HOGENOM" id="CLU_1846399_0_0_1"/>
<protein>
    <recommendedName>
        <fullName evidence="3">Profilin</fullName>
    </recommendedName>
</protein>
<organism evidence="1 2">
    <name type="scientific">Spraguea lophii (strain 42_110)</name>
    <name type="common">Microsporidian parasite</name>
    <dbReference type="NCBI Taxonomy" id="1358809"/>
    <lineage>
        <taxon>Eukaryota</taxon>
        <taxon>Fungi</taxon>
        <taxon>Fungi incertae sedis</taxon>
        <taxon>Microsporidia</taxon>
        <taxon>Spragueidae</taxon>
        <taxon>Spraguea</taxon>
    </lineage>
</organism>
<sequence length="139" mass="16212">MADEVEEYTAQWKEYFDDIVETNKNDLLSLELIDIEGFHFTHNTCELDDDVLCQIVELLNQQTEKIDGFQYSDEKFVFLRKFTSEQESEIYLFLSTGSEEKKALCIGLAFGSFVVIGKCVKDNMQQLVRIIMEETDKRV</sequence>
<dbReference type="InParanoid" id="S7XUX6"/>
<dbReference type="EMBL" id="ATCN01000159">
    <property type="protein sequence ID" value="EPR79678.1"/>
    <property type="molecule type" value="Genomic_DNA"/>
</dbReference>
<dbReference type="AlphaFoldDB" id="S7XUX6"/>
<evidence type="ECO:0008006" key="3">
    <source>
        <dbReference type="Google" id="ProtNLM"/>
    </source>
</evidence>